<evidence type="ECO:0000256" key="2">
    <source>
        <dbReference type="ARBA" id="ARBA00022448"/>
    </source>
</evidence>
<dbReference type="PANTHER" id="PTHR30193">
    <property type="entry name" value="ABC TRANSPORTER PERMEASE PROTEIN"/>
    <property type="match status" value="1"/>
</dbReference>
<dbReference type="SUPFAM" id="SSF160964">
    <property type="entry name" value="MalF N-terminal region-like"/>
    <property type="match status" value="1"/>
</dbReference>
<evidence type="ECO:0000256" key="6">
    <source>
        <dbReference type="ARBA" id="ARBA00023136"/>
    </source>
</evidence>
<dbReference type="RefSeq" id="WP_131891565.1">
    <property type="nucleotide sequence ID" value="NZ_SMKZ01000003.1"/>
</dbReference>
<dbReference type="PROSITE" id="PS50928">
    <property type="entry name" value="ABC_TM1"/>
    <property type="match status" value="1"/>
</dbReference>
<name>A0A4V2Z3X6_9ACTN</name>
<dbReference type="Proteomes" id="UP000294739">
    <property type="component" value="Unassembled WGS sequence"/>
</dbReference>
<evidence type="ECO:0000313" key="10">
    <source>
        <dbReference type="EMBL" id="TDE14338.1"/>
    </source>
</evidence>
<evidence type="ECO:0000256" key="1">
    <source>
        <dbReference type="ARBA" id="ARBA00004651"/>
    </source>
</evidence>
<evidence type="ECO:0000256" key="5">
    <source>
        <dbReference type="ARBA" id="ARBA00022989"/>
    </source>
</evidence>
<evidence type="ECO:0000256" key="3">
    <source>
        <dbReference type="ARBA" id="ARBA00022475"/>
    </source>
</evidence>
<evidence type="ECO:0000256" key="8">
    <source>
        <dbReference type="SAM" id="MobiDB-lite"/>
    </source>
</evidence>
<dbReference type="SUPFAM" id="SSF161098">
    <property type="entry name" value="MetI-like"/>
    <property type="match status" value="1"/>
</dbReference>
<keyword evidence="6 7" id="KW-0472">Membrane</keyword>
<dbReference type="GO" id="GO:0055085">
    <property type="term" value="P:transmembrane transport"/>
    <property type="evidence" value="ECO:0007669"/>
    <property type="project" value="InterPro"/>
</dbReference>
<evidence type="ECO:0000256" key="4">
    <source>
        <dbReference type="ARBA" id="ARBA00022692"/>
    </source>
</evidence>
<feature type="compositionally biased region" description="Basic and acidic residues" evidence="8">
    <location>
        <begin position="25"/>
        <end position="37"/>
    </location>
</feature>
<dbReference type="InterPro" id="IPR035906">
    <property type="entry name" value="MetI-like_sf"/>
</dbReference>
<evidence type="ECO:0000256" key="7">
    <source>
        <dbReference type="RuleBase" id="RU363032"/>
    </source>
</evidence>
<keyword evidence="4 7" id="KW-0812">Transmembrane</keyword>
<dbReference type="OrthoDB" id="9805974at2"/>
<dbReference type="Gene3D" id="1.10.3720.10">
    <property type="entry name" value="MetI-like"/>
    <property type="match status" value="1"/>
</dbReference>
<keyword evidence="5 7" id="KW-1133">Transmembrane helix</keyword>
<dbReference type="EMBL" id="SMKZ01000003">
    <property type="protein sequence ID" value="TDE14338.1"/>
    <property type="molecule type" value="Genomic_DNA"/>
</dbReference>
<dbReference type="CDD" id="cd06261">
    <property type="entry name" value="TM_PBP2"/>
    <property type="match status" value="1"/>
</dbReference>
<organism evidence="10 11">
    <name type="scientific">Jiangella asiatica</name>
    <dbReference type="NCBI Taxonomy" id="2530372"/>
    <lineage>
        <taxon>Bacteria</taxon>
        <taxon>Bacillati</taxon>
        <taxon>Actinomycetota</taxon>
        <taxon>Actinomycetes</taxon>
        <taxon>Jiangellales</taxon>
        <taxon>Jiangellaceae</taxon>
        <taxon>Jiangella</taxon>
    </lineage>
</organism>
<sequence length="328" mass="35770">MSTLPALARPDAGGAPVREGGSGSPERRPRVGRRPGHDFTRSRSGYVFLTPWFVGVAGLVLVPLAFSLYLSFTDYNLLGSPEWVGLDNYRQLFGDDDRYLHSMRLTLGYVVVAVPLQLAAALAAALLLSPSRRGQGVYRALFYLPSLLGASVAVSITWRALFDYGGGVNSFLATFGIEERSWVNNPSTVLWVIVALEIWRFGAPMVIFIAGLQQIPAEVYEAAALDGAGPVTTFTRITIPMLSPIIFFNLVLGVISAFQTFTPAQLVGDGRGGPADSTLFYAVNLYQQAFEYQRMGYASAIAWVMLAVLAVVAGLLFWTSRRWVHYGD</sequence>
<keyword evidence="3" id="KW-1003">Cell membrane</keyword>
<evidence type="ECO:0000313" key="11">
    <source>
        <dbReference type="Proteomes" id="UP000294739"/>
    </source>
</evidence>
<proteinExistence type="inferred from homology"/>
<keyword evidence="2 7" id="KW-0813">Transport</keyword>
<dbReference type="InParanoid" id="A0A4V2Z3X6"/>
<feature type="transmembrane region" description="Helical" evidence="7">
    <location>
        <begin position="295"/>
        <end position="318"/>
    </location>
</feature>
<dbReference type="Pfam" id="PF00528">
    <property type="entry name" value="BPD_transp_1"/>
    <property type="match status" value="1"/>
</dbReference>
<comment type="similarity">
    <text evidence="7">Belongs to the binding-protein-dependent transport system permease family.</text>
</comment>
<dbReference type="GO" id="GO:0005886">
    <property type="term" value="C:plasma membrane"/>
    <property type="evidence" value="ECO:0007669"/>
    <property type="project" value="UniProtKB-SubCell"/>
</dbReference>
<dbReference type="InterPro" id="IPR000515">
    <property type="entry name" value="MetI-like"/>
</dbReference>
<feature type="region of interest" description="Disordered" evidence="8">
    <location>
        <begin position="1"/>
        <end position="37"/>
    </location>
</feature>
<comment type="subcellular location">
    <subcellularLocation>
        <location evidence="1 7">Cell membrane</location>
        <topology evidence="1 7">Multi-pass membrane protein</topology>
    </subcellularLocation>
</comment>
<feature type="transmembrane region" description="Helical" evidence="7">
    <location>
        <begin position="241"/>
        <end position="261"/>
    </location>
</feature>
<feature type="transmembrane region" description="Helical" evidence="7">
    <location>
        <begin position="46"/>
        <end position="72"/>
    </location>
</feature>
<protein>
    <submittedName>
        <fullName evidence="10">Sugar ABC transporter permease</fullName>
    </submittedName>
</protein>
<reference evidence="10 11" key="1">
    <citation type="submission" date="2019-03" db="EMBL/GenBank/DDBJ databases">
        <title>Draft genome sequences of novel Actinobacteria.</title>
        <authorList>
            <person name="Sahin N."/>
            <person name="Ay H."/>
            <person name="Saygin H."/>
        </authorList>
    </citation>
    <scope>NUCLEOTIDE SEQUENCE [LARGE SCALE GENOMIC DNA]</scope>
    <source>
        <strain evidence="10 11">5K138</strain>
    </source>
</reference>
<gene>
    <name evidence="10" type="ORF">E1269_04060</name>
</gene>
<feature type="transmembrane region" description="Helical" evidence="7">
    <location>
        <begin position="107"/>
        <end position="128"/>
    </location>
</feature>
<dbReference type="PANTHER" id="PTHR30193:SF1">
    <property type="entry name" value="ABC TRANSPORTER PERMEASE PROTEIN YESP-RELATED"/>
    <property type="match status" value="1"/>
</dbReference>
<feature type="transmembrane region" description="Helical" evidence="7">
    <location>
        <begin position="189"/>
        <end position="212"/>
    </location>
</feature>
<dbReference type="AlphaFoldDB" id="A0A4V2Z3X6"/>
<dbReference type="InterPro" id="IPR051393">
    <property type="entry name" value="ABC_transporter_permease"/>
</dbReference>
<evidence type="ECO:0000259" key="9">
    <source>
        <dbReference type="PROSITE" id="PS50928"/>
    </source>
</evidence>
<keyword evidence="11" id="KW-1185">Reference proteome</keyword>
<feature type="domain" description="ABC transmembrane type-1" evidence="9">
    <location>
        <begin position="103"/>
        <end position="316"/>
    </location>
</feature>
<comment type="caution">
    <text evidence="10">The sequence shown here is derived from an EMBL/GenBank/DDBJ whole genome shotgun (WGS) entry which is preliminary data.</text>
</comment>
<feature type="transmembrane region" description="Helical" evidence="7">
    <location>
        <begin position="140"/>
        <end position="161"/>
    </location>
</feature>
<accession>A0A4V2Z3X6</accession>